<name>A0ABN8M4P5_9CNID</name>
<comment type="caution">
    <text evidence="2">The sequence shown here is derived from an EMBL/GenBank/DDBJ whole genome shotgun (WGS) entry which is preliminary data.</text>
</comment>
<organism evidence="2 3">
    <name type="scientific">Porites evermanni</name>
    <dbReference type="NCBI Taxonomy" id="104178"/>
    <lineage>
        <taxon>Eukaryota</taxon>
        <taxon>Metazoa</taxon>
        <taxon>Cnidaria</taxon>
        <taxon>Anthozoa</taxon>
        <taxon>Hexacorallia</taxon>
        <taxon>Scleractinia</taxon>
        <taxon>Fungiina</taxon>
        <taxon>Poritidae</taxon>
        <taxon>Porites</taxon>
    </lineage>
</organism>
<keyword evidence="3" id="KW-1185">Reference proteome</keyword>
<proteinExistence type="predicted"/>
<dbReference type="InterPro" id="IPR049012">
    <property type="entry name" value="Mutator_transp_dom"/>
</dbReference>
<accession>A0ABN8M4P5</accession>
<evidence type="ECO:0000259" key="1">
    <source>
        <dbReference type="Pfam" id="PF20700"/>
    </source>
</evidence>
<reference evidence="2 3" key="1">
    <citation type="submission" date="2022-05" db="EMBL/GenBank/DDBJ databases">
        <authorList>
            <consortium name="Genoscope - CEA"/>
            <person name="William W."/>
        </authorList>
    </citation>
    <scope>NUCLEOTIDE SEQUENCE [LARGE SCALE GENOMIC DNA]</scope>
</reference>
<dbReference type="Proteomes" id="UP001159427">
    <property type="component" value="Unassembled WGS sequence"/>
</dbReference>
<dbReference type="Pfam" id="PF20700">
    <property type="entry name" value="Mutator"/>
    <property type="match status" value="1"/>
</dbReference>
<feature type="domain" description="Mutator-like transposase" evidence="1">
    <location>
        <begin position="1"/>
        <end position="82"/>
    </location>
</feature>
<gene>
    <name evidence="2" type="ORF">PEVE_00022833</name>
</gene>
<evidence type="ECO:0000313" key="3">
    <source>
        <dbReference type="Proteomes" id="UP001159427"/>
    </source>
</evidence>
<protein>
    <recommendedName>
        <fullName evidence="1">Mutator-like transposase domain-containing protein</fullName>
    </recommendedName>
</protein>
<sequence>MEVAGVLTLYKRTPEGIRYSPFVGDGDSKSYSQLEQAAPYGRSFHKPKEDCIAHVTKRMGTNLRKKVAEYKGRKTCSKMLYSTATALLFSWNFSAWWAMNFLPSHSLALVLNKTCASNYFENGPFCSFCDVCILGKKLADGRKGLGGVGGLTTKRIDSMQGWYGQAIRNKGDAKAMSKATHAI</sequence>
<evidence type="ECO:0000313" key="2">
    <source>
        <dbReference type="EMBL" id="CAH3024408.1"/>
    </source>
</evidence>
<dbReference type="EMBL" id="CALNXI010000303">
    <property type="protein sequence ID" value="CAH3024408.1"/>
    <property type="molecule type" value="Genomic_DNA"/>
</dbReference>